<keyword evidence="13" id="KW-0325">Glycoprotein</keyword>
<dbReference type="GO" id="GO:0009988">
    <property type="term" value="P:cell-cell recognition"/>
    <property type="evidence" value="ECO:0007669"/>
    <property type="project" value="UniProtKB-ARBA"/>
</dbReference>
<keyword evidence="6" id="KW-0735">Signal-anchor</keyword>
<evidence type="ECO:0000313" key="28">
    <source>
        <dbReference type="Proteomes" id="UP000250572"/>
    </source>
</evidence>
<evidence type="ECO:0000256" key="8">
    <source>
        <dbReference type="ARBA" id="ARBA00022989"/>
    </source>
</evidence>
<comment type="catalytic activity">
    <reaction evidence="19">
        <text>a ganglioside GD1a (d18:1(4E)) + CMP-N-acetyl-beta-neuraminate = a ganglioside GT1aalpha (d18:1(4E)) + CMP + H(+)</text>
        <dbReference type="Rhea" id="RHEA:41972"/>
        <dbReference type="ChEBI" id="CHEBI:15378"/>
        <dbReference type="ChEBI" id="CHEBI:57812"/>
        <dbReference type="ChEBI" id="CHEBI:60377"/>
        <dbReference type="ChEBI" id="CHEBI:78445"/>
        <dbReference type="ChEBI" id="CHEBI:78571"/>
    </reaction>
    <physiologicalReaction direction="left-to-right" evidence="19">
        <dbReference type="Rhea" id="RHEA:41973"/>
    </physiologicalReaction>
</comment>
<evidence type="ECO:0000256" key="22">
    <source>
        <dbReference type="ARBA" id="ARBA00077208"/>
    </source>
</evidence>
<evidence type="ECO:0000256" key="19">
    <source>
        <dbReference type="ARBA" id="ARBA00051886"/>
    </source>
</evidence>
<dbReference type="EMBL" id="NHOQ01001926">
    <property type="protein sequence ID" value="PWA20998.1"/>
    <property type="molecule type" value="Genomic_DNA"/>
</dbReference>
<keyword evidence="9" id="KW-0333">Golgi apparatus</keyword>
<evidence type="ECO:0000256" key="12">
    <source>
        <dbReference type="ARBA" id="ARBA00023157"/>
    </source>
</evidence>
<evidence type="ECO:0000256" key="25">
    <source>
        <dbReference type="SAM" id="MobiDB-lite"/>
    </source>
</evidence>
<keyword evidence="3" id="KW-0328">Glycosyltransferase</keyword>
<name>A0A315VFK2_GAMAF</name>
<evidence type="ECO:0000256" key="1">
    <source>
        <dbReference type="ARBA" id="ARBA00004323"/>
    </source>
</evidence>
<keyword evidence="8 26" id="KW-1133">Transmembrane helix</keyword>
<comment type="catalytic activity">
    <reaction evidence="15">
        <text>3-O-[alpha-Neu5Ac-(2-&gt;3)-beta-D-Gal-(1-&gt;3)-alpha-D-GalNAc]-L-Thr-[protein] + CMP-N-acetyl-beta-neuraminate = a 3-O-{alpha-Neu5Ac-(2-&gt;3)-beta-D-Gal-(1-&gt;3)-[alpha-Neu5Ac-(2-&gt;6)]-alpha-D-GalNAc}-L-threonyl-[protein] + CMP + H(+)</text>
        <dbReference type="Rhea" id="RHEA:65284"/>
        <dbReference type="Rhea" id="RHEA-COMP:16762"/>
        <dbReference type="Rhea" id="RHEA-COMP:16763"/>
        <dbReference type="ChEBI" id="CHEBI:15378"/>
        <dbReference type="ChEBI" id="CHEBI:57812"/>
        <dbReference type="ChEBI" id="CHEBI:60377"/>
        <dbReference type="ChEBI" id="CHEBI:156396"/>
        <dbReference type="ChEBI" id="CHEBI:156398"/>
    </reaction>
    <physiologicalReaction direction="left-to-right" evidence="15">
        <dbReference type="Rhea" id="RHEA:65285"/>
    </physiologicalReaction>
</comment>
<dbReference type="Pfam" id="PF00777">
    <property type="entry name" value="Glyco_transf_29"/>
    <property type="match status" value="1"/>
</dbReference>
<evidence type="ECO:0000256" key="24">
    <source>
        <dbReference type="ARBA" id="ARBA00082849"/>
    </source>
</evidence>
<comment type="caution">
    <text evidence="27">The sequence shown here is derived from an EMBL/GenBank/DDBJ whole genome shotgun (WGS) entry which is preliminary data.</text>
</comment>
<evidence type="ECO:0000256" key="5">
    <source>
        <dbReference type="ARBA" id="ARBA00022692"/>
    </source>
</evidence>
<dbReference type="GO" id="GO:0009311">
    <property type="term" value="P:oligosaccharide metabolic process"/>
    <property type="evidence" value="ECO:0007669"/>
    <property type="project" value="TreeGrafter"/>
</dbReference>
<evidence type="ECO:0000256" key="26">
    <source>
        <dbReference type="SAM" id="Phobius"/>
    </source>
</evidence>
<dbReference type="AlphaFoldDB" id="A0A315VFK2"/>
<evidence type="ECO:0000256" key="9">
    <source>
        <dbReference type="ARBA" id="ARBA00023034"/>
    </source>
</evidence>
<feature type="region of interest" description="Disordered" evidence="25">
    <location>
        <begin position="108"/>
        <end position="136"/>
    </location>
</feature>
<evidence type="ECO:0000256" key="16">
    <source>
        <dbReference type="ARBA" id="ARBA00051061"/>
    </source>
</evidence>
<comment type="catalytic activity">
    <reaction evidence="18">
        <text>a globoside MSGG + CMP-N-acetyl-beta-neuraminate = a globoside DSGG + CMP + H(+)</text>
        <dbReference type="Rhea" id="RHEA:56088"/>
        <dbReference type="ChEBI" id="CHEBI:15378"/>
        <dbReference type="ChEBI" id="CHEBI:57812"/>
        <dbReference type="ChEBI" id="CHEBI:60377"/>
        <dbReference type="ChEBI" id="CHEBI:140623"/>
        <dbReference type="ChEBI" id="CHEBI:140624"/>
    </reaction>
    <physiologicalReaction direction="left-to-right" evidence="18">
        <dbReference type="Rhea" id="RHEA:56089"/>
    </physiologicalReaction>
</comment>
<organism evidence="27 28">
    <name type="scientific">Gambusia affinis</name>
    <name type="common">Western mosquitofish</name>
    <name type="synonym">Heterandria affinis</name>
    <dbReference type="NCBI Taxonomy" id="33528"/>
    <lineage>
        <taxon>Eukaryota</taxon>
        <taxon>Metazoa</taxon>
        <taxon>Chordata</taxon>
        <taxon>Craniata</taxon>
        <taxon>Vertebrata</taxon>
        <taxon>Euteleostomi</taxon>
        <taxon>Actinopterygii</taxon>
        <taxon>Neopterygii</taxon>
        <taxon>Teleostei</taxon>
        <taxon>Neoteleostei</taxon>
        <taxon>Acanthomorphata</taxon>
        <taxon>Ovalentaria</taxon>
        <taxon>Atherinomorphae</taxon>
        <taxon>Cyprinodontiformes</taxon>
        <taxon>Poeciliidae</taxon>
        <taxon>Poeciliinae</taxon>
        <taxon>Gambusia</taxon>
    </lineage>
</organism>
<dbReference type="GO" id="GO:0001665">
    <property type="term" value="F:alpha-N-acetylgalactosaminide alpha-2,6-sialyltransferase activity"/>
    <property type="evidence" value="ECO:0007669"/>
    <property type="project" value="TreeGrafter"/>
</dbReference>
<evidence type="ECO:0000256" key="10">
    <source>
        <dbReference type="ARBA" id="ARBA00023098"/>
    </source>
</evidence>
<dbReference type="PANTHER" id="PTHR45906:SF5">
    <property type="entry name" value="ALPHA-N-ACETYLGALACTOSAMINIDE ALPHA-2,6-SIALYLTRANSFERASE 5"/>
    <property type="match status" value="1"/>
</dbReference>
<proteinExistence type="inferred from homology"/>
<evidence type="ECO:0000256" key="7">
    <source>
        <dbReference type="ARBA" id="ARBA00022981"/>
    </source>
</evidence>
<dbReference type="InterPro" id="IPR038578">
    <property type="entry name" value="GT29-like_sf"/>
</dbReference>
<keyword evidence="10" id="KW-0443">Lipid metabolism</keyword>
<evidence type="ECO:0000256" key="20">
    <source>
        <dbReference type="ARBA" id="ARBA00053014"/>
    </source>
</evidence>
<evidence type="ECO:0000256" key="14">
    <source>
        <dbReference type="ARBA" id="ARBA00043744"/>
    </source>
</evidence>
<keyword evidence="4" id="KW-0808">Transferase</keyword>
<feature type="transmembrane region" description="Helical" evidence="26">
    <location>
        <begin position="239"/>
        <end position="257"/>
    </location>
</feature>
<evidence type="ECO:0000256" key="6">
    <source>
        <dbReference type="ARBA" id="ARBA00022968"/>
    </source>
</evidence>
<evidence type="ECO:0000256" key="4">
    <source>
        <dbReference type="ARBA" id="ARBA00022679"/>
    </source>
</evidence>
<dbReference type="FunFam" id="3.90.1480.20:FF:000009">
    <property type="entry name" value="alpha-N-acetylgalactosaminide alpha-2,6-sialyltransferase 6 isoform X2"/>
    <property type="match status" value="1"/>
</dbReference>
<keyword evidence="7" id="KW-0730">Sialic acid</keyword>
<evidence type="ECO:0000313" key="27">
    <source>
        <dbReference type="EMBL" id="PWA20998.1"/>
    </source>
</evidence>
<evidence type="ECO:0000256" key="2">
    <source>
        <dbReference type="ARBA" id="ARBA00006003"/>
    </source>
</evidence>
<protein>
    <recommendedName>
        <fullName evidence="21">Alpha-N-acetylgalactosaminide alpha-2,6-sialyltransferase 6</fullName>
    </recommendedName>
    <alternativeName>
        <fullName evidence="22">GalNAc alpha-2,6-sialyltransferase VI</fullName>
    </alternativeName>
    <alternativeName>
        <fullName evidence="23">ST6GalNAc VI</fullName>
    </alternativeName>
    <alternativeName>
        <fullName evidence="24">Sialyltransferase 7F</fullName>
    </alternativeName>
</protein>
<gene>
    <name evidence="27" type="ORF">CCH79_00007237</name>
</gene>
<sequence length="646" mass="72992">MSHARHAPLRRYMLRLSCSSSTRTVVVLLLNGFMSRRVQLKRVPWKLMSVILTFDSSPPHLLLLVTTRNGVDGRPCVQFRCLALENLQNLHTTKQIWRSLEIRSRAWKKSHHSSPGPHLRPYRSTEGKQQRQVNGAREIEGERKIIENEAELVKEERQSLTFPMVSCTSAENREDQLQLTGCSLDWQIAGVMSSKGRTESGFGGSNLAPVIPNHNHWQATVTIRTMRSALQKEAGAAEYWSVALCCCALIPVMLPTAPALRMLRSPSRLVPGVGGIIIVTMVTGFMVVYNSSSGGRWPSSASRSLHSHHEDAPATKRKQSVQVSTMEGVAGIMDLKPLKMHCRTCALVTSSGHLIGSSRGEEIDHSDCVIRMNDAPCTGHHLDVGRRTSLRVVAHSSLQRVLRGRQELLNGSQDTVFIFWGPSSCMRRDGRGHVYNNLRLLKHLLPKLKVYTISRSKMLKFDELFKKETGIDRKSSNSWLSTGWFTMTMALELCDRINVFGMVPPDFCRSSLHPTVPYHYYEPSGPDECAMYLLHERSRKGSHHRFITEKTVFSNWAQTLNIHFYQPDWEPTAVITHRFPQPWICCLSVKSPCLCGTSSQEIRQVDVLCCNFARLTVWLSGADVEEEEQDKRRENVQEQKSWVGVG</sequence>
<comment type="subcellular location">
    <subcellularLocation>
        <location evidence="1">Golgi apparatus membrane</location>
        <topology evidence="1">Single-pass type II membrane protein</topology>
    </subcellularLocation>
</comment>
<accession>A0A315VFK2</accession>
<evidence type="ECO:0000256" key="18">
    <source>
        <dbReference type="ARBA" id="ARBA00051833"/>
    </source>
</evidence>
<dbReference type="STRING" id="33528.ENSGAFP00000001110"/>
<evidence type="ECO:0000256" key="23">
    <source>
        <dbReference type="ARBA" id="ARBA00080825"/>
    </source>
</evidence>
<dbReference type="GO" id="GO:0000139">
    <property type="term" value="C:Golgi membrane"/>
    <property type="evidence" value="ECO:0007669"/>
    <property type="project" value="UniProtKB-SubCell"/>
</dbReference>
<keyword evidence="28" id="KW-1185">Reference proteome</keyword>
<comment type="catalytic activity">
    <reaction evidence="17">
        <text>a ganglioside GT1b (d18:1(4E)) + CMP-N-acetyl-beta-neuraminate = a ganglioside GQ1balpha (d18:1(4E)) + CMP + H(+)</text>
        <dbReference type="Rhea" id="RHEA:41976"/>
        <dbReference type="ChEBI" id="CHEBI:15378"/>
        <dbReference type="ChEBI" id="CHEBI:57812"/>
        <dbReference type="ChEBI" id="CHEBI:60377"/>
        <dbReference type="ChEBI" id="CHEBI:78452"/>
        <dbReference type="ChEBI" id="CHEBI:78572"/>
    </reaction>
    <physiologicalReaction direction="left-to-right" evidence="17">
        <dbReference type="Rhea" id="RHEA:41977"/>
    </physiologicalReaction>
</comment>
<comment type="catalytic activity">
    <reaction evidence="16">
        <text>N-acetyl-alpha-neuraminosyl-(2-&gt;3)-beta-D-galactosyl-(1-&gt;3)-N-acetyl-beta-D-glucosaminyl-(1-&gt;3)-beta-D-galactosyl-(1-&gt;4)-beta-D-glucosyl-(1&lt;-&gt;1')-N-acyl-sphing-4-enine + CMP-N-acetyl-beta-neuraminate = N-acetyl-alpha-neuraminosyl-(2-&gt;3)-beta-D-galactosyl-(1-&gt;3)-[N-acetyl-alpha-neuraminosyl-(2-&gt;6)]-N-acetyl-beta-D-glucosaminyl-(1-&gt;3)-beta-D-galactosyl-(1-&gt;4)-beta-D-glucosyl-(1&lt;-&gt;1')-N-acyl-sphing-4-enine + CMP + H(+)</text>
        <dbReference type="Rhea" id="RHEA:47884"/>
        <dbReference type="ChEBI" id="CHEBI:15378"/>
        <dbReference type="ChEBI" id="CHEBI:57812"/>
        <dbReference type="ChEBI" id="CHEBI:60377"/>
        <dbReference type="ChEBI" id="CHEBI:88073"/>
        <dbReference type="ChEBI" id="CHEBI:88079"/>
    </reaction>
    <physiologicalReaction direction="left-to-right" evidence="16">
        <dbReference type="Rhea" id="RHEA:47885"/>
    </physiologicalReaction>
</comment>
<evidence type="ECO:0000256" key="3">
    <source>
        <dbReference type="ARBA" id="ARBA00022676"/>
    </source>
</evidence>
<feature type="region of interest" description="Disordered" evidence="25">
    <location>
        <begin position="299"/>
        <end position="321"/>
    </location>
</feature>
<keyword evidence="11 26" id="KW-0472">Membrane</keyword>
<keyword evidence="5 26" id="KW-0812">Transmembrane</keyword>
<evidence type="ECO:0000256" key="11">
    <source>
        <dbReference type="ARBA" id="ARBA00023136"/>
    </source>
</evidence>
<evidence type="ECO:0000256" key="15">
    <source>
        <dbReference type="ARBA" id="ARBA00050681"/>
    </source>
</evidence>
<dbReference type="PANTHER" id="PTHR45906">
    <property type="entry name" value="ALPHA-N-ACETYL-NEURAMINYL-2,3-BETA-GALACTOSYL-1, 3-N-ACETYL-GALACTOSAMINIDE ALPHA-2,6-SIALYLTRANSFERASE-LIKE"/>
    <property type="match status" value="1"/>
</dbReference>
<dbReference type="Gene3D" id="3.90.1480.20">
    <property type="entry name" value="Glycosyl transferase family 29"/>
    <property type="match status" value="1"/>
</dbReference>
<dbReference type="GO" id="GO:0001574">
    <property type="term" value="P:ganglioside biosynthetic process"/>
    <property type="evidence" value="ECO:0007669"/>
    <property type="project" value="TreeGrafter"/>
</dbReference>
<comment type="similarity">
    <text evidence="2">Belongs to the glycosyltransferase 29 family.</text>
</comment>
<evidence type="ECO:0000256" key="21">
    <source>
        <dbReference type="ARBA" id="ARBA00074915"/>
    </source>
</evidence>
<comment type="catalytic activity">
    <reaction evidence="14">
        <text>a ganglioside GM1b (d18:1(4E)) + CMP-N-acetyl-beta-neuraminate = a ganglioside GD1alpha (d18:1(4E)) + CMP + H(+)</text>
        <dbReference type="Rhea" id="RHEA:41968"/>
        <dbReference type="ChEBI" id="CHEBI:15378"/>
        <dbReference type="ChEBI" id="CHEBI:57812"/>
        <dbReference type="ChEBI" id="CHEBI:60377"/>
        <dbReference type="ChEBI" id="CHEBI:78568"/>
        <dbReference type="ChEBI" id="CHEBI:78569"/>
    </reaction>
    <physiologicalReaction direction="left-to-right" evidence="14">
        <dbReference type="Rhea" id="RHEA:41969"/>
    </physiologicalReaction>
</comment>
<dbReference type="Proteomes" id="UP000250572">
    <property type="component" value="Unassembled WGS sequence"/>
</dbReference>
<dbReference type="InterPro" id="IPR001675">
    <property type="entry name" value="Glyco_trans_29"/>
</dbReference>
<evidence type="ECO:0000256" key="13">
    <source>
        <dbReference type="ARBA" id="ARBA00023180"/>
    </source>
</evidence>
<feature type="transmembrane region" description="Helical" evidence="26">
    <location>
        <begin position="269"/>
        <end position="289"/>
    </location>
</feature>
<evidence type="ECO:0000256" key="17">
    <source>
        <dbReference type="ARBA" id="ARBA00051590"/>
    </source>
</evidence>
<reference evidence="27 28" key="1">
    <citation type="journal article" date="2018" name="G3 (Bethesda)">
        <title>A High-Quality Reference Genome for the Invasive Mosquitofish Gambusia affinis Using a Chicago Library.</title>
        <authorList>
            <person name="Hoffberg S.L."/>
            <person name="Troendle N.J."/>
            <person name="Glenn T.C."/>
            <person name="Mahmud O."/>
            <person name="Louha S."/>
            <person name="Chalopin D."/>
            <person name="Bennetzen J.L."/>
            <person name="Mauricio R."/>
        </authorList>
    </citation>
    <scope>NUCLEOTIDE SEQUENCE [LARGE SCALE GENOMIC DNA]</scope>
    <source>
        <strain evidence="27">NE01/NJP1002.9</strain>
        <tissue evidence="27">Muscle</tissue>
    </source>
</reference>
<keyword evidence="12" id="KW-1015">Disulfide bond</keyword>
<comment type="catalytic activity">
    <reaction evidence="20">
        <text>3-O-[alpha-Neu5Ac-(2-&gt;3)-beta-D-Gal-(1-&gt;3)-alpha-D-GalNAc]-L-Ser-[protein] + CMP-N-acetyl-beta-neuraminate = a 3-O-{alpha-Neu5Ac-(2-&gt;3)-beta-D-Gal-(1-&gt;3)-[alpha-Neu5Ac-(2-&gt;6)]-alpha-D-GalNAc}-L-seryl-[protein] + CMP + H(+)</text>
        <dbReference type="Rhea" id="RHEA:65280"/>
        <dbReference type="Rhea" id="RHEA-COMP:16760"/>
        <dbReference type="Rhea" id="RHEA-COMP:16761"/>
        <dbReference type="ChEBI" id="CHEBI:15378"/>
        <dbReference type="ChEBI" id="CHEBI:57812"/>
        <dbReference type="ChEBI" id="CHEBI:60377"/>
        <dbReference type="ChEBI" id="CHEBI:156395"/>
        <dbReference type="ChEBI" id="CHEBI:156397"/>
    </reaction>
    <physiologicalReaction direction="left-to-right" evidence="20">
        <dbReference type="Rhea" id="RHEA:65281"/>
    </physiologicalReaction>
</comment>